<sequence>MTAADVHQLAVLEAVRSIAPRIRENAAHAEKAGWIPDESVELLEKAGVFGIAVPERFGGTDLPATQQLAVLEEIARACGSTGWVTSVWVTTAWMASLYPDKAQEEVFAGGRVRVSGGFTPSGTLVPAEGGYLLTGQWRFNSGVRAADWNVCSALIEHEDGRVEDLYPLVPTSDLVIGEDWDVFGAAGTGSVTSTADGVFVPAHRVVGAEAYEAATRDRWNADLKGRNYHLLSHVLTQCTAVYTGLARAALDVFVEKLPGKGIAYSNWTEQIKHPHIHHQVAVAANKIAAAEALQRTLVDLVQERADEGRRLTVGEKATIRGQIAFIVQTAKEAVDVLYTLSPASVIVRSGDLQRIQRDLLALSVHGLFAPLASLEVQGRLLLGLEPDNDYL</sequence>
<dbReference type="InterPro" id="IPR037069">
    <property type="entry name" value="AcylCoA_DH/ox_N_sf"/>
</dbReference>
<dbReference type="GO" id="GO:0003995">
    <property type="term" value="F:acyl-CoA dehydrogenase activity"/>
    <property type="evidence" value="ECO:0007669"/>
    <property type="project" value="TreeGrafter"/>
</dbReference>
<dbReference type="Pfam" id="PF02771">
    <property type="entry name" value="Acyl-CoA_dh_N"/>
    <property type="match status" value="1"/>
</dbReference>
<dbReference type="GO" id="GO:0050660">
    <property type="term" value="F:flavin adenine dinucleotide binding"/>
    <property type="evidence" value="ECO:0007669"/>
    <property type="project" value="InterPro"/>
</dbReference>
<dbReference type="InterPro" id="IPR013107">
    <property type="entry name" value="Acyl-CoA_DH_C"/>
</dbReference>
<protein>
    <submittedName>
        <fullName evidence="4">Alkylation response protein AidB-like acyl-CoA dehydrogenase</fullName>
    </submittedName>
</protein>
<dbReference type="InterPro" id="IPR046373">
    <property type="entry name" value="Acyl-CoA_Oxase/DH_mid-dom_sf"/>
</dbReference>
<dbReference type="InterPro" id="IPR013786">
    <property type="entry name" value="AcylCoA_DH/ox_N"/>
</dbReference>
<dbReference type="Pfam" id="PF08028">
    <property type="entry name" value="Acyl-CoA_dh_2"/>
    <property type="match status" value="1"/>
</dbReference>
<keyword evidence="1" id="KW-0560">Oxidoreductase</keyword>
<dbReference type="PANTHER" id="PTHR43884:SF12">
    <property type="entry name" value="ISOVALERYL-COA DEHYDROGENASE, MITOCHONDRIAL-RELATED"/>
    <property type="match status" value="1"/>
</dbReference>
<evidence type="ECO:0000259" key="2">
    <source>
        <dbReference type="Pfam" id="PF02771"/>
    </source>
</evidence>
<dbReference type="Gene3D" id="1.10.540.10">
    <property type="entry name" value="Acyl-CoA dehydrogenase/oxidase, N-terminal domain"/>
    <property type="match status" value="1"/>
</dbReference>
<evidence type="ECO:0000256" key="1">
    <source>
        <dbReference type="ARBA" id="ARBA00023002"/>
    </source>
</evidence>
<feature type="domain" description="Acyl-CoA dehydrogenase C-terminal" evidence="3">
    <location>
        <begin position="240"/>
        <end position="368"/>
    </location>
</feature>
<gene>
    <name evidence="4" type="ORF">FHX78_116889</name>
</gene>
<feature type="domain" description="Acyl-CoA dehydrogenase/oxidase N-terminal" evidence="2">
    <location>
        <begin position="8"/>
        <end position="103"/>
    </location>
</feature>
<dbReference type="InterPro" id="IPR009100">
    <property type="entry name" value="AcylCoA_DH/oxidase_NM_dom_sf"/>
</dbReference>
<name>A0A561TRV3_9ACTN</name>
<dbReference type="SUPFAM" id="SSF47203">
    <property type="entry name" value="Acyl-CoA dehydrogenase C-terminal domain-like"/>
    <property type="match status" value="1"/>
</dbReference>
<dbReference type="AlphaFoldDB" id="A0A561TRV3"/>
<evidence type="ECO:0000313" key="4">
    <source>
        <dbReference type="EMBL" id="TWF89842.1"/>
    </source>
</evidence>
<dbReference type="OrthoDB" id="3404950at2"/>
<dbReference type="EMBL" id="VIWV01000001">
    <property type="protein sequence ID" value="TWF89842.1"/>
    <property type="molecule type" value="Genomic_DNA"/>
</dbReference>
<organism evidence="4 5">
    <name type="scientific">Streptomyces capillispiralis</name>
    <dbReference type="NCBI Taxonomy" id="68182"/>
    <lineage>
        <taxon>Bacteria</taxon>
        <taxon>Bacillati</taxon>
        <taxon>Actinomycetota</taxon>
        <taxon>Actinomycetes</taxon>
        <taxon>Kitasatosporales</taxon>
        <taxon>Streptomycetaceae</taxon>
        <taxon>Streptomyces</taxon>
    </lineage>
</organism>
<dbReference type="Gene3D" id="2.40.110.10">
    <property type="entry name" value="Butyryl-CoA Dehydrogenase, subunit A, domain 2"/>
    <property type="match status" value="1"/>
</dbReference>
<evidence type="ECO:0000259" key="3">
    <source>
        <dbReference type="Pfam" id="PF08028"/>
    </source>
</evidence>
<dbReference type="Proteomes" id="UP000316603">
    <property type="component" value="Unassembled WGS sequence"/>
</dbReference>
<accession>A0A561TRV3</accession>
<dbReference type="PANTHER" id="PTHR43884">
    <property type="entry name" value="ACYL-COA DEHYDROGENASE"/>
    <property type="match status" value="1"/>
</dbReference>
<reference evidence="4 5" key="1">
    <citation type="submission" date="2019-06" db="EMBL/GenBank/DDBJ databases">
        <title>Sequencing the genomes of 1000 actinobacteria strains.</title>
        <authorList>
            <person name="Klenk H.-P."/>
        </authorList>
    </citation>
    <scope>NUCLEOTIDE SEQUENCE [LARGE SCALE GENOMIC DNA]</scope>
    <source>
        <strain evidence="4 5">DSM 41695</strain>
    </source>
</reference>
<keyword evidence="5" id="KW-1185">Reference proteome</keyword>
<proteinExistence type="predicted"/>
<dbReference type="PIRSF" id="PIRSF016578">
    <property type="entry name" value="HsaA"/>
    <property type="match status" value="1"/>
</dbReference>
<evidence type="ECO:0000313" key="5">
    <source>
        <dbReference type="Proteomes" id="UP000316603"/>
    </source>
</evidence>
<comment type="caution">
    <text evidence="4">The sequence shown here is derived from an EMBL/GenBank/DDBJ whole genome shotgun (WGS) entry which is preliminary data.</text>
</comment>
<dbReference type="InterPro" id="IPR036250">
    <property type="entry name" value="AcylCo_DH-like_C"/>
</dbReference>
<dbReference type="RefSeq" id="WP_145871344.1">
    <property type="nucleotide sequence ID" value="NZ_BNCE01000022.1"/>
</dbReference>
<dbReference type="Gene3D" id="1.20.140.10">
    <property type="entry name" value="Butyryl-CoA Dehydrogenase, subunit A, domain 3"/>
    <property type="match status" value="1"/>
</dbReference>
<dbReference type="SUPFAM" id="SSF56645">
    <property type="entry name" value="Acyl-CoA dehydrogenase NM domain-like"/>
    <property type="match status" value="1"/>
</dbReference>